<evidence type="ECO:0000313" key="2">
    <source>
        <dbReference type="EMBL" id="GAA4240463.1"/>
    </source>
</evidence>
<protein>
    <submittedName>
        <fullName evidence="2">HesA/MoeB/ThiF family protein</fullName>
    </submittedName>
</protein>
<evidence type="ECO:0000259" key="1">
    <source>
        <dbReference type="Pfam" id="PF00899"/>
    </source>
</evidence>
<dbReference type="Proteomes" id="UP001501682">
    <property type="component" value="Unassembled WGS sequence"/>
</dbReference>
<dbReference type="Pfam" id="PF00899">
    <property type="entry name" value="ThiF"/>
    <property type="match status" value="1"/>
</dbReference>
<dbReference type="PANTHER" id="PTHR10953:SF102">
    <property type="entry name" value="ADENYLYLTRANSFERASE AND SULFURTRANSFERASE MOCS3"/>
    <property type="match status" value="1"/>
</dbReference>
<comment type="caution">
    <text evidence="2">The sequence shown here is derived from an EMBL/GenBank/DDBJ whole genome shotgun (WGS) entry which is preliminary data.</text>
</comment>
<accession>A0ABP8CKP1</accession>
<dbReference type="RefSeq" id="WP_344712086.1">
    <property type="nucleotide sequence ID" value="NZ_BAABCB010000002.1"/>
</dbReference>
<keyword evidence="3" id="KW-1185">Reference proteome</keyword>
<dbReference type="EMBL" id="BAABCB010000002">
    <property type="protein sequence ID" value="GAA4240463.1"/>
    <property type="molecule type" value="Genomic_DNA"/>
</dbReference>
<sequence>MTSFFEVHEKCIGKEKIDLLKNSRIAVVGLGGLGCSVAMGLTRLGINKLVLVDNDKIEQSNVARQILFTKSNIGASKVETAKHALTAIFGDLDITCIQDYITVKNGINFLENTDIIVDCTDNYMARYAISKTCESIKKPMVFGGVQGFEGQIGVFNYKNNKAFHHIFPDINSLLNVENCEASGVLPFVVQTVANFQVIETYKIICNENNVLNNQLLCINTLSNKSRILHLK</sequence>
<feature type="domain" description="THIF-type NAD/FAD binding fold" evidence="1">
    <location>
        <begin position="12"/>
        <end position="228"/>
    </location>
</feature>
<organism evidence="2 3">
    <name type="scientific">Winogradskyella damuponensis</name>
    <dbReference type="NCBI Taxonomy" id="943939"/>
    <lineage>
        <taxon>Bacteria</taxon>
        <taxon>Pseudomonadati</taxon>
        <taxon>Bacteroidota</taxon>
        <taxon>Flavobacteriia</taxon>
        <taxon>Flavobacteriales</taxon>
        <taxon>Flavobacteriaceae</taxon>
        <taxon>Winogradskyella</taxon>
    </lineage>
</organism>
<dbReference type="InterPro" id="IPR000594">
    <property type="entry name" value="ThiF_NAD_FAD-bd"/>
</dbReference>
<dbReference type="InterPro" id="IPR035985">
    <property type="entry name" value="Ubiquitin-activating_enz"/>
</dbReference>
<dbReference type="CDD" id="cd00757">
    <property type="entry name" value="ThiF_MoeB_HesA_family"/>
    <property type="match status" value="1"/>
</dbReference>
<evidence type="ECO:0000313" key="3">
    <source>
        <dbReference type="Proteomes" id="UP001501682"/>
    </source>
</evidence>
<dbReference type="SUPFAM" id="SSF69572">
    <property type="entry name" value="Activating enzymes of the ubiquitin-like proteins"/>
    <property type="match status" value="1"/>
</dbReference>
<proteinExistence type="predicted"/>
<dbReference type="Gene3D" id="3.40.50.720">
    <property type="entry name" value="NAD(P)-binding Rossmann-like Domain"/>
    <property type="match status" value="1"/>
</dbReference>
<gene>
    <name evidence="2" type="ORF">GCM10022292_03170</name>
</gene>
<name>A0ABP8CKP1_9FLAO</name>
<dbReference type="InterPro" id="IPR045886">
    <property type="entry name" value="ThiF/MoeB/HesA"/>
</dbReference>
<reference evidence="3" key="1">
    <citation type="journal article" date="2019" name="Int. J. Syst. Evol. Microbiol.">
        <title>The Global Catalogue of Microorganisms (GCM) 10K type strain sequencing project: providing services to taxonomists for standard genome sequencing and annotation.</title>
        <authorList>
            <consortium name="The Broad Institute Genomics Platform"/>
            <consortium name="The Broad Institute Genome Sequencing Center for Infectious Disease"/>
            <person name="Wu L."/>
            <person name="Ma J."/>
        </authorList>
    </citation>
    <scope>NUCLEOTIDE SEQUENCE [LARGE SCALE GENOMIC DNA]</scope>
    <source>
        <strain evidence="3">JCM 17633</strain>
    </source>
</reference>
<dbReference type="PANTHER" id="PTHR10953">
    <property type="entry name" value="UBIQUITIN-ACTIVATING ENZYME E1"/>
    <property type="match status" value="1"/>
</dbReference>